<keyword evidence="3" id="KW-1185">Reference proteome</keyword>
<dbReference type="Proteomes" id="UP000324252">
    <property type="component" value="Unassembled WGS sequence"/>
</dbReference>
<protein>
    <submittedName>
        <fullName evidence="2">Serine/threonine protein phosphatase PrpC</fullName>
    </submittedName>
</protein>
<evidence type="ECO:0000259" key="1">
    <source>
        <dbReference type="PROSITE" id="PS51746"/>
    </source>
</evidence>
<dbReference type="AlphaFoldDB" id="A0A1H0P0A1"/>
<dbReference type="PROSITE" id="PS51746">
    <property type="entry name" value="PPM_2"/>
    <property type="match status" value="1"/>
</dbReference>
<gene>
    <name evidence="2" type="ORF">SAMN05444142_11518</name>
</gene>
<dbReference type="SUPFAM" id="SSF81606">
    <property type="entry name" value="PP2C-like"/>
    <property type="match status" value="1"/>
</dbReference>
<dbReference type="EMBL" id="FQZZ01000015">
    <property type="protein sequence ID" value="SHK97683.1"/>
    <property type="molecule type" value="Genomic_DNA"/>
</dbReference>
<accession>A0A1H0P0A1</accession>
<sequence>MAVEIVWRSERGTLTCDNRDCCGVGLRDESALAIVLDGSTSGANSGEFARAIARDLIDWFISSEQVTPQTVTDRLQEIHGDLSTNYRKDSASLVIALVESDGATQILHSGDCLAGTCQGPTDITWQAQPHTLANVTGDLSVADIAQTPVRHRLTRSFRSREFAAPDVSEIRLEEEQDLVLATDGFWAELSRDTQARFLEGDEVPDGNHQERDDCSALILRQVAGRANAVSGEAFGNLYIGDAEGS</sequence>
<name>A0A1H0P0A1_9RHOB</name>
<proteinExistence type="predicted"/>
<dbReference type="Pfam" id="PF13672">
    <property type="entry name" value="PP2C_2"/>
    <property type="match status" value="1"/>
</dbReference>
<dbReference type="InterPro" id="IPR001932">
    <property type="entry name" value="PPM-type_phosphatase-like_dom"/>
</dbReference>
<evidence type="ECO:0000313" key="3">
    <source>
        <dbReference type="Proteomes" id="UP000324252"/>
    </source>
</evidence>
<dbReference type="InterPro" id="IPR036457">
    <property type="entry name" value="PPM-type-like_dom_sf"/>
</dbReference>
<feature type="domain" description="PPM-type phosphatase" evidence="1">
    <location>
        <begin position="14"/>
        <end position="221"/>
    </location>
</feature>
<dbReference type="RefSeq" id="WP_188129296.1">
    <property type="nucleotide sequence ID" value="NZ_FNIO01000015.1"/>
</dbReference>
<evidence type="ECO:0000313" key="2">
    <source>
        <dbReference type="EMBL" id="SHK97683.1"/>
    </source>
</evidence>
<organism evidence="2 3">
    <name type="scientific">Lutimaribacter pacificus</name>
    <dbReference type="NCBI Taxonomy" id="391948"/>
    <lineage>
        <taxon>Bacteria</taxon>
        <taxon>Pseudomonadati</taxon>
        <taxon>Pseudomonadota</taxon>
        <taxon>Alphaproteobacteria</taxon>
        <taxon>Rhodobacterales</taxon>
        <taxon>Roseobacteraceae</taxon>
        <taxon>Lutimaribacter</taxon>
    </lineage>
</organism>
<dbReference type="Gene3D" id="3.60.40.10">
    <property type="entry name" value="PPM-type phosphatase domain"/>
    <property type="match status" value="1"/>
</dbReference>
<reference evidence="2 3" key="1">
    <citation type="submission" date="2016-11" db="EMBL/GenBank/DDBJ databases">
        <authorList>
            <person name="Varghese N."/>
            <person name="Submissions S."/>
        </authorList>
    </citation>
    <scope>NUCLEOTIDE SEQUENCE [LARGE SCALE GENOMIC DNA]</scope>
    <source>
        <strain evidence="2 3">DSM 29620</strain>
    </source>
</reference>